<evidence type="ECO:0000256" key="2">
    <source>
        <dbReference type="ARBA" id="ARBA00022490"/>
    </source>
</evidence>
<comment type="subcellular location">
    <subcellularLocation>
        <location evidence="6">Cytoplasm</location>
    </subcellularLocation>
</comment>
<evidence type="ECO:0000256" key="4">
    <source>
        <dbReference type="ARBA" id="ARBA00022801"/>
    </source>
</evidence>
<organism evidence="7 8">
    <name type="scientific">Aquibacillus halophilus</name>
    <dbReference type="NCBI Taxonomy" id="930132"/>
    <lineage>
        <taxon>Bacteria</taxon>
        <taxon>Bacillati</taxon>
        <taxon>Bacillota</taxon>
        <taxon>Bacilli</taxon>
        <taxon>Bacillales</taxon>
        <taxon>Bacillaceae</taxon>
        <taxon>Aquibacillus</taxon>
    </lineage>
</organism>
<comment type="catalytic activity">
    <reaction evidence="6">
        <text>Exonucleolytic cleavage in either 5'- to 3'- or 3'- to 5'-direction to yield nucleoside 5'-phosphates.</text>
        <dbReference type="EC" id="3.1.11.6"/>
    </reaction>
</comment>
<name>A0A6A8DHI4_9BACI</name>
<dbReference type="OrthoDB" id="9798666at2"/>
<dbReference type="Pfam" id="PF02609">
    <property type="entry name" value="Exonuc_VII_S"/>
    <property type="match status" value="1"/>
</dbReference>
<keyword evidence="5 6" id="KW-0269">Exonuclease</keyword>
<keyword evidence="3 6" id="KW-0540">Nuclease</keyword>
<comment type="caution">
    <text evidence="7">The sequence shown here is derived from an EMBL/GenBank/DDBJ whole genome shotgun (WGS) entry which is preliminary data.</text>
</comment>
<dbReference type="EC" id="3.1.11.6" evidence="6"/>
<keyword evidence="4 6" id="KW-0378">Hydrolase</keyword>
<evidence type="ECO:0000313" key="7">
    <source>
        <dbReference type="EMBL" id="MRH43171.1"/>
    </source>
</evidence>
<dbReference type="PANTHER" id="PTHR34137">
    <property type="entry name" value="EXODEOXYRIBONUCLEASE 7 SMALL SUBUNIT"/>
    <property type="match status" value="1"/>
</dbReference>
<evidence type="ECO:0000256" key="3">
    <source>
        <dbReference type="ARBA" id="ARBA00022722"/>
    </source>
</evidence>
<dbReference type="Proteomes" id="UP000799092">
    <property type="component" value="Unassembled WGS sequence"/>
</dbReference>
<dbReference type="PIRSF" id="PIRSF006488">
    <property type="entry name" value="Exonuc_VII_S"/>
    <property type="match status" value="1"/>
</dbReference>
<dbReference type="Gene3D" id="1.10.287.1040">
    <property type="entry name" value="Exonuclease VII, small subunit"/>
    <property type="match status" value="1"/>
</dbReference>
<dbReference type="RefSeq" id="WP_153736791.1">
    <property type="nucleotide sequence ID" value="NZ_WJNG01000007.1"/>
</dbReference>
<dbReference type="GO" id="GO:0008855">
    <property type="term" value="F:exodeoxyribonuclease VII activity"/>
    <property type="evidence" value="ECO:0007669"/>
    <property type="project" value="UniProtKB-UniRule"/>
</dbReference>
<dbReference type="InterPro" id="IPR037004">
    <property type="entry name" value="Exonuc_VII_ssu_sf"/>
</dbReference>
<dbReference type="GO" id="GO:0009318">
    <property type="term" value="C:exodeoxyribonuclease VII complex"/>
    <property type="evidence" value="ECO:0007669"/>
    <property type="project" value="UniProtKB-UniRule"/>
</dbReference>
<protein>
    <recommendedName>
        <fullName evidence="6">Exodeoxyribonuclease 7 small subunit</fullName>
        <ecNumber evidence="6">3.1.11.6</ecNumber>
    </recommendedName>
    <alternativeName>
        <fullName evidence="6">Exodeoxyribonuclease VII small subunit</fullName>
        <shortName evidence="6">Exonuclease VII small subunit</shortName>
    </alternativeName>
</protein>
<evidence type="ECO:0000313" key="8">
    <source>
        <dbReference type="Proteomes" id="UP000799092"/>
    </source>
</evidence>
<dbReference type="AlphaFoldDB" id="A0A6A8DHI4"/>
<gene>
    <name evidence="6" type="primary">xseB</name>
    <name evidence="7" type="ORF">GH741_10815</name>
</gene>
<dbReference type="InterPro" id="IPR003761">
    <property type="entry name" value="Exonuc_VII_S"/>
</dbReference>
<dbReference type="EMBL" id="WJNG01000007">
    <property type="protein sequence ID" value="MRH43171.1"/>
    <property type="molecule type" value="Genomic_DNA"/>
</dbReference>
<evidence type="ECO:0000256" key="1">
    <source>
        <dbReference type="ARBA" id="ARBA00009998"/>
    </source>
</evidence>
<comment type="similarity">
    <text evidence="1 6">Belongs to the XseB family.</text>
</comment>
<dbReference type="GO" id="GO:0006308">
    <property type="term" value="P:DNA catabolic process"/>
    <property type="evidence" value="ECO:0007669"/>
    <property type="project" value="UniProtKB-UniRule"/>
</dbReference>
<comment type="function">
    <text evidence="6">Bidirectionally degrades single-stranded DNA into large acid-insoluble oligonucleotides, which are then degraded further into small acid-soluble oligonucleotides.</text>
</comment>
<sequence length="76" mass="8820">MTKKDVTFEQAMKELEEIVDKLEEGDVPLEKAINYYQEGMKLSKLCSDKLSSVEKQMEQIINEQGEFEPFTIGEEE</sequence>
<keyword evidence="2 6" id="KW-0963">Cytoplasm</keyword>
<comment type="subunit">
    <text evidence="6">Heterooligomer composed of large and small subunits.</text>
</comment>
<reference evidence="7" key="1">
    <citation type="submission" date="2019-11" db="EMBL/GenBank/DDBJ databases">
        <authorList>
            <person name="Li J."/>
        </authorList>
    </citation>
    <scope>NUCLEOTIDE SEQUENCE</scope>
    <source>
        <strain evidence="7">B6B</strain>
    </source>
</reference>
<evidence type="ECO:0000256" key="5">
    <source>
        <dbReference type="ARBA" id="ARBA00022839"/>
    </source>
</evidence>
<evidence type="ECO:0000256" key="6">
    <source>
        <dbReference type="HAMAP-Rule" id="MF_00337"/>
    </source>
</evidence>
<dbReference type="PANTHER" id="PTHR34137:SF1">
    <property type="entry name" value="EXODEOXYRIBONUCLEASE 7 SMALL SUBUNIT"/>
    <property type="match status" value="1"/>
</dbReference>
<dbReference type="SUPFAM" id="SSF116842">
    <property type="entry name" value="XseB-like"/>
    <property type="match status" value="1"/>
</dbReference>
<proteinExistence type="inferred from homology"/>
<keyword evidence="8" id="KW-1185">Reference proteome</keyword>
<dbReference type="HAMAP" id="MF_00337">
    <property type="entry name" value="Exonuc_7_S"/>
    <property type="match status" value="1"/>
</dbReference>
<dbReference type="NCBIfam" id="NF010666">
    <property type="entry name" value="PRK14063.1"/>
    <property type="match status" value="1"/>
</dbReference>
<accession>A0A6A8DHI4</accession>
<dbReference type="GO" id="GO:0005829">
    <property type="term" value="C:cytosol"/>
    <property type="evidence" value="ECO:0007669"/>
    <property type="project" value="TreeGrafter"/>
</dbReference>
<dbReference type="NCBIfam" id="TIGR01280">
    <property type="entry name" value="xseB"/>
    <property type="match status" value="1"/>
</dbReference>